<evidence type="ECO:0000256" key="2">
    <source>
        <dbReference type="ARBA" id="ARBA00022475"/>
    </source>
</evidence>
<dbReference type="EMBL" id="CP108021">
    <property type="protein sequence ID" value="WUM18735.1"/>
    <property type="molecule type" value="Genomic_DNA"/>
</dbReference>
<reference evidence="8 9" key="1">
    <citation type="submission" date="2022-10" db="EMBL/GenBank/DDBJ databases">
        <title>The complete genomes of actinobacterial strains from the NBC collection.</title>
        <authorList>
            <person name="Joergensen T.S."/>
            <person name="Alvarez Arevalo M."/>
            <person name="Sterndorff E.B."/>
            <person name="Faurdal D."/>
            <person name="Vuksanovic O."/>
            <person name="Mourched A.-S."/>
            <person name="Charusanti P."/>
            <person name="Shaw S."/>
            <person name="Blin K."/>
            <person name="Weber T."/>
        </authorList>
    </citation>
    <scope>NUCLEOTIDE SEQUENCE [LARGE SCALE GENOMIC DNA]</scope>
    <source>
        <strain evidence="8 9">NBC_00319</strain>
    </source>
</reference>
<evidence type="ECO:0000256" key="6">
    <source>
        <dbReference type="SAM" id="Phobius"/>
    </source>
</evidence>
<dbReference type="KEGG" id="whr:OG579_13415"/>
<comment type="subcellular location">
    <subcellularLocation>
        <location evidence="1">Cell membrane</location>
        <topology evidence="1">Multi-pass membrane protein</topology>
    </subcellularLocation>
</comment>
<evidence type="ECO:0000313" key="8">
    <source>
        <dbReference type="EMBL" id="WUM18735.1"/>
    </source>
</evidence>
<dbReference type="InterPro" id="IPR027379">
    <property type="entry name" value="CLS_N"/>
</dbReference>
<protein>
    <submittedName>
        <fullName evidence="8">PLD nuclease N-terminal domain-containing protein</fullName>
    </submittedName>
</protein>
<evidence type="ECO:0000256" key="5">
    <source>
        <dbReference type="ARBA" id="ARBA00023136"/>
    </source>
</evidence>
<evidence type="ECO:0000256" key="4">
    <source>
        <dbReference type="ARBA" id="ARBA00022989"/>
    </source>
</evidence>
<proteinExistence type="predicted"/>
<dbReference type="AlphaFoldDB" id="A0AAU4JYA3"/>
<evidence type="ECO:0000256" key="1">
    <source>
        <dbReference type="ARBA" id="ARBA00004651"/>
    </source>
</evidence>
<dbReference type="RefSeq" id="WP_328856326.1">
    <property type="nucleotide sequence ID" value="NZ_CP108021.1"/>
</dbReference>
<dbReference type="GO" id="GO:0005886">
    <property type="term" value="C:plasma membrane"/>
    <property type="evidence" value="ECO:0007669"/>
    <property type="project" value="UniProtKB-SubCell"/>
</dbReference>
<feature type="domain" description="Cardiolipin synthase N-terminal" evidence="7">
    <location>
        <begin position="24"/>
        <end position="69"/>
    </location>
</feature>
<feature type="transmembrane region" description="Helical" evidence="6">
    <location>
        <begin position="47"/>
        <end position="67"/>
    </location>
</feature>
<sequence>MPYFEMIGTSALPYSALLTGLLIVLAVVGAIDVLGRDTVYIRGLPQWAWLLIVVAFPVVGLLAWLLIGRRRRRRPRRARTDPVASAFPEYDRKGRFVPSDPEADAAFLQQCRERAEHQRRVAEIERRRRESDGF</sequence>
<keyword evidence="9" id="KW-1185">Reference proteome</keyword>
<dbReference type="Proteomes" id="UP001432128">
    <property type="component" value="Chromosome"/>
</dbReference>
<evidence type="ECO:0000259" key="7">
    <source>
        <dbReference type="Pfam" id="PF13396"/>
    </source>
</evidence>
<keyword evidence="3 6" id="KW-0812">Transmembrane</keyword>
<name>A0AAU4JYA3_9NOCA</name>
<accession>A0AAU4JYA3</accession>
<keyword evidence="4 6" id="KW-1133">Transmembrane helix</keyword>
<evidence type="ECO:0000313" key="9">
    <source>
        <dbReference type="Proteomes" id="UP001432128"/>
    </source>
</evidence>
<keyword evidence="2" id="KW-1003">Cell membrane</keyword>
<keyword evidence="5 6" id="KW-0472">Membrane</keyword>
<dbReference type="Pfam" id="PF13396">
    <property type="entry name" value="PLDc_N"/>
    <property type="match status" value="1"/>
</dbReference>
<evidence type="ECO:0000256" key="3">
    <source>
        <dbReference type="ARBA" id="ARBA00022692"/>
    </source>
</evidence>
<feature type="transmembrane region" description="Helical" evidence="6">
    <location>
        <begin position="12"/>
        <end position="35"/>
    </location>
</feature>
<gene>
    <name evidence="8" type="ORF">OG579_13415</name>
</gene>
<organism evidence="8 9">
    <name type="scientific">Williamsia herbipolensis</name>
    <dbReference type="NCBI Taxonomy" id="1603258"/>
    <lineage>
        <taxon>Bacteria</taxon>
        <taxon>Bacillati</taxon>
        <taxon>Actinomycetota</taxon>
        <taxon>Actinomycetes</taxon>
        <taxon>Mycobacteriales</taxon>
        <taxon>Nocardiaceae</taxon>
        <taxon>Williamsia</taxon>
    </lineage>
</organism>